<keyword evidence="4 5" id="KW-0472">Membrane</keyword>
<dbReference type="Pfam" id="PF05101">
    <property type="entry name" value="VirB3"/>
    <property type="match status" value="1"/>
</dbReference>
<feature type="transmembrane region" description="Helical" evidence="5">
    <location>
        <begin position="33"/>
        <end position="62"/>
    </location>
</feature>
<protein>
    <submittedName>
        <fullName evidence="6">VirB3 family type IV secretion system protein</fullName>
    </submittedName>
</protein>
<proteinExistence type="predicted"/>
<keyword evidence="7" id="KW-1185">Reference proteome</keyword>
<dbReference type="Proteomes" id="UP000731465">
    <property type="component" value="Unassembled WGS sequence"/>
</dbReference>
<dbReference type="EMBL" id="JAGFNY010000013">
    <property type="protein sequence ID" value="MBW7570273.1"/>
    <property type="molecule type" value="Genomic_DNA"/>
</dbReference>
<organism evidence="6 7">
    <name type="scientific">Succinivibrio faecicola</name>
    <dbReference type="NCBI Taxonomy" id="2820300"/>
    <lineage>
        <taxon>Bacteria</taxon>
        <taxon>Pseudomonadati</taxon>
        <taxon>Pseudomonadota</taxon>
        <taxon>Gammaproteobacteria</taxon>
        <taxon>Aeromonadales</taxon>
        <taxon>Succinivibrionaceae</taxon>
        <taxon>Succinivibrio</taxon>
    </lineage>
</organism>
<evidence type="ECO:0000256" key="2">
    <source>
        <dbReference type="ARBA" id="ARBA00022692"/>
    </source>
</evidence>
<dbReference type="RefSeq" id="WP_219937495.1">
    <property type="nucleotide sequence ID" value="NZ_JAGFNY010000013.1"/>
</dbReference>
<comment type="caution">
    <text evidence="6">The sequence shown here is derived from an EMBL/GenBank/DDBJ whole genome shotgun (WGS) entry which is preliminary data.</text>
</comment>
<evidence type="ECO:0000256" key="1">
    <source>
        <dbReference type="ARBA" id="ARBA00004370"/>
    </source>
</evidence>
<keyword evidence="3 5" id="KW-1133">Transmembrane helix</keyword>
<evidence type="ECO:0000313" key="7">
    <source>
        <dbReference type="Proteomes" id="UP000731465"/>
    </source>
</evidence>
<accession>A0ABS7DG76</accession>
<sequence length="109" mass="12503">MSDQENKYMLNNAPIFKGATRPPCVLGIPLTPFVFVAGGILIASLVIWLPLVFSLIPILWIMHKIAKDDDQRFLQLWLSYRINFLGSNRLFTGYNALFPATYKKDTKRK</sequence>
<keyword evidence="2 5" id="KW-0812">Transmembrane</keyword>
<evidence type="ECO:0000256" key="3">
    <source>
        <dbReference type="ARBA" id="ARBA00022989"/>
    </source>
</evidence>
<evidence type="ECO:0000256" key="4">
    <source>
        <dbReference type="ARBA" id="ARBA00023136"/>
    </source>
</evidence>
<evidence type="ECO:0000256" key="5">
    <source>
        <dbReference type="SAM" id="Phobius"/>
    </source>
</evidence>
<reference evidence="6 7" key="1">
    <citation type="submission" date="2021-03" db="EMBL/GenBank/DDBJ databases">
        <title>Succinivibrio sp. nov. isolated from feces of cow.</title>
        <authorList>
            <person name="Choi J.-Y."/>
        </authorList>
    </citation>
    <scope>NUCLEOTIDE SEQUENCE [LARGE SCALE GENOMIC DNA]</scope>
    <source>
        <strain evidence="6 7">AGMB01872</strain>
    </source>
</reference>
<evidence type="ECO:0000313" key="6">
    <source>
        <dbReference type="EMBL" id="MBW7570273.1"/>
    </source>
</evidence>
<gene>
    <name evidence="6" type="ORF">J5V48_05120</name>
</gene>
<comment type="subcellular location">
    <subcellularLocation>
        <location evidence="1">Membrane</location>
    </subcellularLocation>
</comment>
<dbReference type="InterPro" id="IPR007792">
    <property type="entry name" value="T4SS_VirB3/TrbD/AvhB"/>
</dbReference>
<name>A0ABS7DG76_9GAMM</name>